<evidence type="ECO:0008006" key="5">
    <source>
        <dbReference type="Google" id="ProtNLM"/>
    </source>
</evidence>
<dbReference type="PANTHER" id="PTHR43575">
    <property type="entry name" value="PROTEIN ABCI7, CHLOROPLASTIC"/>
    <property type="match status" value="1"/>
</dbReference>
<dbReference type="InterPro" id="IPR055346">
    <property type="entry name" value="Fe-S_cluster_assembly_SufBD"/>
</dbReference>
<evidence type="ECO:0000313" key="4">
    <source>
        <dbReference type="EMBL" id="CAD8447737.1"/>
    </source>
</evidence>
<dbReference type="Pfam" id="PF19295">
    <property type="entry name" value="SufBD_N"/>
    <property type="match status" value="1"/>
</dbReference>
<feature type="region of interest" description="Disordered" evidence="1">
    <location>
        <begin position="18"/>
        <end position="40"/>
    </location>
</feature>
<proteinExistence type="predicted"/>
<dbReference type="EMBL" id="HBEN01012309">
    <property type="protein sequence ID" value="CAD8447737.1"/>
    <property type="molecule type" value="Transcribed_RNA"/>
</dbReference>
<dbReference type="InterPro" id="IPR037284">
    <property type="entry name" value="SUF_FeS_clus_asmbl_SufBD_sf"/>
</dbReference>
<reference evidence="4" key="1">
    <citation type="submission" date="2021-01" db="EMBL/GenBank/DDBJ databases">
        <authorList>
            <person name="Corre E."/>
            <person name="Pelletier E."/>
            <person name="Niang G."/>
            <person name="Scheremetjew M."/>
            <person name="Finn R."/>
            <person name="Kale V."/>
            <person name="Holt S."/>
            <person name="Cochrane G."/>
            <person name="Meng A."/>
            <person name="Brown T."/>
            <person name="Cohen L."/>
        </authorList>
    </citation>
    <scope>NUCLEOTIDE SEQUENCE</scope>
    <source>
        <strain evidence="4">CCAC1681</strain>
    </source>
</reference>
<dbReference type="NCBIfam" id="TIGR01981">
    <property type="entry name" value="sufD"/>
    <property type="match status" value="1"/>
</dbReference>
<dbReference type="InterPro" id="IPR045595">
    <property type="entry name" value="SufBD_N"/>
</dbReference>
<dbReference type="SUPFAM" id="SSF101960">
    <property type="entry name" value="Stabilizer of iron transporter SufD"/>
    <property type="match status" value="1"/>
</dbReference>
<evidence type="ECO:0000259" key="3">
    <source>
        <dbReference type="Pfam" id="PF19295"/>
    </source>
</evidence>
<organism evidence="4">
    <name type="scientific">Micromonas pusilla</name>
    <name type="common">Picoplanktonic green alga</name>
    <name type="synonym">Chromulina pusilla</name>
    <dbReference type="NCBI Taxonomy" id="38833"/>
    <lineage>
        <taxon>Eukaryota</taxon>
        <taxon>Viridiplantae</taxon>
        <taxon>Chlorophyta</taxon>
        <taxon>Mamiellophyceae</taxon>
        <taxon>Mamiellales</taxon>
        <taxon>Mamiellaceae</taxon>
        <taxon>Micromonas</taxon>
    </lineage>
</organism>
<dbReference type="AlphaFoldDB" id="A0A7S0GY89"/>
<dbReference type="InterPro" id="IPR000825">
    <property type="entry name" value="SUF_FeS_clus_asmbl_SufBD_core"/>
</dbReference>
<name>A0A7S0GY89_MICPS</name>
<dbReference type="InterPro" id="IPR011542">
    <property type="entry name" value="SUF_FeS_clus_asmbl_SufD"/>
</dbReference>
<gene>
    <name evidence="4" type="ORF">MSP1401_LOCUS10235</name>
</gene>
<feature type="compositionally biased region" description="Basic residues" evidence="1">
    <location>
        <begin position="24"/>
        <end position="36"/>
    </location>
</feature>
<dbReference type="GO" id="GO:0016226">
    <property type="term" value="P:iron-sulfur cluster assembly"/>
    <property type="evidence" value="ECO:0007669"/>
    <property type="project" value="InterPro"/>
</dbReference>
<dbReference type="Pfam" id="PF01458">
    <property type="entry name" value="SUFBD_core"/>
    <property type="match status" value="1"/>
</dbReference>
<dbReference type="PANTHER" id="PTHR43575:SF1">
    <property type="entry name" value="PROTEIN ABCI7, CHLOROPLASTIC"/>
    <property type="match status" value="1"/>
</dbReference>
<feature type="domain" description="SUF system FeS cluster assembly SufBD N-terminal" evidence="3">
    <location>
        <begin position="72"/>
        <end position="209"/>
    </location>
</feature>
<sequence length="487" mass="50914">MSCVASAAASRVAPRVSAADGARRRDRVSRGARRGARPMATTAEAASVDVAAIEDAWIAGSIERCAVGDGVAGLREGALARLAHARMPTQRVEDYRFTDLAPLVAAKPAAADPALAAGVDASKWTLEDASTTRVVLVDGVFCEHLSDLSGIPKDVECGVVSAGAKPSDALGAVSAIRAGVFDDLNAVMANDVVILTVPAGVKMRTPLHVVQLSTALPGDESIATSAPRLVVDVQDGAEVVLVEEFASAAGAELSAYWLNGVCEIRVGKNACVTHSMVQAQSRKAVHTRATHVTQAEESTYSLAEVNVGGAVGRHDLTVTQRGPRTSTNLSCFNLAGAGQCLDLHSAVTLDHEEGKTDQVHKCIVSHATGRGVFDGNVKVNKEAQRTDAGQISRNLLLVPKATVNVKPNLQIVADDVVCTHGCTVSDLEEEELFYIQSRGLSPATARSLLVAGFGLEIASKLVGKDLRVRAEKAVRDALDQDDVVMVA</sequence>
<evidence type="ECO:0000256" key="1">
    <source>
        <dbReference type="SAM" id="MobiDB-lite"/>
    </source>
</evidence>
<protein>
    <recommendedName>
        <fullName evidence="5">Iron-sulfur cluster assembly protein</fullName>
    </recommendedName>
</protein>
<feature type="domain" description="SUF system FeS cluster assembly SufBD core" evidence="2">
    <location>
        <begin position="223"/>
        <end position="453"/>
    </location>
</feature>
<evidence type="ECO:0000259" key="2">
    <source>
        <dbReference type="Pfam" id="PF01458"/>
    </source>
</evidence>
<accession>A0A7S0GY89</accession>